<dbReference type="CDD" id="cd00198">
    <property type="entry name" value="vWFA"/>
    <property type="match status" value="1"/>
</dbReference>
<sequence length="195" mass="22014">MSTEVTEIIFLLDRSGSMSGLEGDTIGGFNAFLKRQNELEGKTRLTTVLFDDQYEILWDGIEASMVRLTNAHYYVRGMTALLDAVGKTIVDVGYRLSRTIDQEKPSNVIFVITTDGLENASKEYNYEQVNRLISQKQEKDEWKFVFLGANMEAGMEANKLGISEKDAFDFEASMTGLSKMYETVNNIVCEKRLGE</sequence>
<evidence type="ECO:0000313" key="1">
    <source>
        <dbReference type="EMBL" id="MDC3421932.1"/>
    </source>
</evidence>
<reference evidence="1" key="1">
    <citation type="submission" date="2022-06" db="EMBL/GenBank/DDBJ databases">
        <title>Aquibacillus sp. a new bacterium isolated from soil saline samples.</title>
        <authorList>
            <person name="Galisteo C."/>
            <person name="De La Haba R."/>
            <person name="Sanchez-Porro C."/>
            <person name="Ventosa A."/>
        </authorList>
    </citation>
    <scope>NUCLEOTIDE SEQUENCE</scope>
    <source>
        <strain evidence="1">JCM 12387</strain>
    </source>
</reference>
<proteinExistence type="predicted"/>
<dbReference type="EMBL" id="JAMQJZ010000015">
    <property type="protein sequence ID" value="MDC3421932.1"/>
    <property type="molecule type" value="Genomic_DNA"/>
</dbReference>
<name>A0A9X3WKS7_9BACI</name>
<gene>
    <name evidence="1" type="ORF">NC661_16270</name>
</gene>
<dbReference type="AlphaFoldDB" id="A0A9X3WKS7"/>
<dbReference type="InterPro" id="IPR036465">
    <property type="entry name" value="vWFA_dom_sf"/>
</dbReference>
<comment type="caution">
    <text evidence="1">The sequence shown here is derived from an EMBL/GenBank/DDBJ whole genome shotgun (WGS) entry which is preliminary data.</text>
</comment>
<dbReference type="Proteomes" id="UP001145072">
    <property type="component" value="Unassembled WGS sequence"/>
</dbReference>
<evidence type="ECO:0000313" key="2">
    <source>
        <dbReference type="Proteomes" id="UP001145072"/>
    </source>
</evidence>
<accession>A0A9X3WKS7</accession>
<protein>
    <submittedName>
        <fullName evidence="1">VWA domain-containing protein</fullName>
    </submittedName>
</protein>
<dbReference type="SUPFAM" id="SSF53300">
    <property type="entry name" value="vWA-like"/>
    <property type="match status" value="1"/>
</dbReference>
<organism evidence="1 2">
    <name type="scientific">Aquibacillus koreensis</name>
    <dbReference type="NCBI Taxonomy" id="279446"/>
    <lineage>
        <taxon>Bacteria</taxon>
        <taxon>Bacillati</taxon>
        <taxon>Bacillota</taxon>
        <taxon>Bacilli</taxon>
        <taxon>Bacillales</taxon>
        <taxon>Bacillaceae</taxon>
        <taxon>Aquibacillus</taxon>
    </lineage>
</organism>
<keyword evidence="2" id="KW-1185">Reference proteome</keyword>
<dbReference type="RefSeq" id="WP_259870418.1">
    <property type="nucleotide sequence ID" value="NZ_JAMQJZ010000015.1"/>
</dbReference>
<dbReference type="Gene3D" id="3.40.50.410">
    <property type="entry name" value="von Willebrand factor, type A domain"/>
    <property type="match status" value="1"/>
</dbReference>